<evidence type="ECO:0000259" key="2">
    <source>
        <dbReference type="Pfam" id="PF07331"/>
    </source>
</evidence>
<evidence type="ECO:0000313" key="3">
    <source>
        <dbReference type="EMBL" id="GHA23762.1"/>
    </source>
</evidence>
<dbReference type="AlphaFoldDB" id="A0A918S416"/>
<comment type="caution">
    <text evidence="3">The sequence shown here is derived from an EMBL/GenBank/DDBJ whole genome shotgun (WGS) entry which is preliminary data.</text>
</comment>
<feature type="transmembrane region" description="Helical" evidence="1">
    <location>
        <begin position="126"/>
        <end position="146"/>
    </location>
</feature>
<proteinExistence type="predicted"/>
<feature type="transmembrane region" description="Helical" evidence="1">
    <location>
        <begin position="92"/>
        <end position="120"/>
    </location>
</feature>
<dbReference type="Pfam" id="PF07331">
    <property type="entry name" value="TctB"/>
    <property type="match status" value="1"/>
</dbReference>
<gene>
    <name evidence="3" type="ORF">GCM10007989_19120</name>
</gene>
<reference evidence="3" key="1">
    <citation type="journal article" date="2014" name="Int. J. Syst. Evol. Microbiol.">
        <title>Complete genome sequence of Corynebacterium casei LMG S-19264T (=DSM 44701T), isolated from a smear-ripened cheese.</title>
        <authorList>
            <consortium name="US DOE Joint Genome Institute (JGI-PGF)"/>
            <person name="Walter F."/>
            <person name="Albersmeier A."/>
            <person name="Kalinowski J."/>
            <person name="Ruckert C."/>
        </authorList>
    </citation>
    <scope>NUCLEOTIDE SEQUENCE</scope>
    <source>
        <strain evidence="3">KCTC 32437</strain>
    </source>
</reference>
<organism evidence="3 4">
    <name type="scientific">Devosia pacifica</name>
    <dbReference type="NCBI Taxonomy" id="1335967"/>
    <lineage>
        <taxon>Bacteria</taxon>
        <taxon>Pseudomonadati</taxon>
        <taxon>Pseudomonadota</taxon>
        <taxon>Alphaproteobacteria</taxon>
        <taxon>Hyphomicrobiales</taxon>
        <taxon>Devosiaceae</taxon>
        <taxon>Devosia</taxon>
    </lineage>
</organism>
<dbReference type="EMBL" id="BMZE01000002">
    <property type="protein sequence ID" value="GHA23762.1"/>
    <property type="molecule type" value="Genomic_DNA"/>
</dbReference>
<feature type="transmembrane region" description="Helical" evidence="1">
    <location>
        <begin position="153"/>
        <end position="175"/>
    </location>
</feature>
<feature type="domain" description="DUF1468" evidence="2">
    <location>
        <begin position="28"/>
        <end position="184"/>
    </location>
</feature>
<dbReference type="RefSeq" id="WP_189425460.1">
    <property type="nucleotide sequence ID" value="NZ_BMZE01000002.1"/>
</dbReference>
<keyword evidence="1" id="KW-0472">Membrane</keyword>
<keyword evidence="1" id="KW-0812">Transmembrane</keyword>
<keyword evidence="1" id="KW-1133">Transmembrane helix</keyword>
<protein>
    <recommendedName>
        <fullName evidence="2">DUF1468 domain-containing protein</fullName>
    </recommendedName>
</protein>
<evidence type="ECO:0000256" key="1">
    <source>
        <dbReference type="SAM" id="Phobius"/>
    </source>
</evidence>
<dbReference type="Proteomes" id="UP000646579">
    <property type="component" value="Unassembled WGS sequence"/>
</dbReference>
<evidence type="ECO:0000313" key="4">
    <source>
        <dbReference type="Proteomes" id="UP000646579"/>
    </source>
</evidence>
<feature type="transmembrane region" description="Helical" evidence="1">
    <location>
        <begin position="58"/>
        <end position="80"/>
    </location>
</feature>
<accession>A0A918S416</accession>
<sequence length="184" mass="19594">MSDDSLSTSPSEEAEAAAASRMIRADLVMAVVLIILGAAILYGSWTMPRLELRRVHPLTVPGLVPGMLSFALIICGAILGGRSVRRPAPGGWHLLGAALLSQQAMRAGTVMVLALIYSLILVGTLPFWLATGLFVFSFVVVFEAWLGVPRKPLVPTLAWAFGLAVVTAAAVTLVFERAFLVRLP</sequence>
<dbReference type="InterPro" id="IPR009936">
    <property type="entry name" value="DUF1468"/>
</dbReference>
<reference evidence="3" key="2">
    <citation type="submission" date="2020-09" db="EMBL/GenBank/DDBJ databases">
        <authorList>
            <person name="Sun Q."/>
            <person name="Kim S."/>
        </authorList>
    </citation>
    <scope>NUCLEOTIDE SEQUENCE</scope>
    <source>
        <strain evidence="3">KCTC 32437</strain>
    </source>
</reference>
<keyword evidence="4" id="KW-1185">Reference proteome</keyword>
<name>A0A918S416_9HYPH</name>
<feature type="transmembrane region" description="Helical" evidence="1">
    <location>
        <begin position="27"/>
        <end position="46"/>
    </location>
</feature>